<dbReference type="EMBL" id="UINC01181279">
    <property type="protein sequence ID" value="SVD90896.1"/>
    <property type="molecule type" value="Genomic_DNA"/>
</dbReference>
<accession>A0A382Z5W5</accession>
<dbReference type="GO" id="GO:0008408">
    <property type="term" value="F:3'-5' exonuclease activity"/>
    <property type="evidence" value="ECO:0007669"/>
    <property type="project" value="InterPro"/>
</dbReference>
<dbReference type="InterPro" id="IPR016195">
    <property type="entry name" value="Pol/histidinol_Pase-like"/>
</dbReference>
<reference evidence="2" key="1">
    <citation type="submission" date="2018-05" db="EMBL/GenBank/DDBJ databases">
        <authorList>
            <person name="Lanie J.A."/>
            <person name="Ng W.-L."/>
            <person name="Kazmierczak K.M."/>
            <person name="Andrzejewski T.M."/>
            <person name="Davidsen T.M."/>
            <person name="Wayne K.J."/>
            <person name="Tettelin H."/>
            <person name="Glass J.I."/>
            <person name="Rusch D."/>
            <person name="Podicherti R."/>
            <person name="Tsui H.-C.T."/>
            <person name="Winkler M.E."/>
        </authorList>
    </citation>
    <scope>NUCLEOTIDE SEQUENCE</scope>
</reference>
<dbReference type="AlphaFoldDB" id="A0A382Z5W5"/>
<gene>
    <name evidence="2" type="ORF">METZ01_LOCUS443750</name>
</gene>
<dbReference type="PANTHER" id="PTHR32294">
    <property type="entry name" value="DNA POLYMERASE III SUBUNIT ALPHA"/>
    <property type="match status" value="1"/>
</dbReference>
<proteinExistence type="predicted"/>
<dbReference type="InterPro" id="IPR004805">
    <property type="entry name" value="DnaE2/DnaE/PolC"/>
</dbReference>
<feature type="domain" description="Polymerase/histidinol phosphatase N-terminal" evidence="1">
    <location>
        <begin position="5"/>
        <end position="69"/>
    </location>
</feature>
<dbReference type="Pfam" id="PF02811">
    <property type="entry name" value="PHP"/>
    <property type="match status" value="1"/>
</dbReference>
<evidence type="ECO:0000259" key="1">
    <source>
        <dbReference type="SMART" id="SM00481"/>
    </source>
</evidence>
<feature type="non-terminal residue" evidence="2">
    <location>
        <position position="69"/>
    </location>
</feature>
<dbReference type="InterPro" id="IPR003141">
    <property type="entry name" value="Pol/His_phosphatase_N"/>
</dbReference>
<dbReference type="Gene3D" id="3.20.20.140">
    <property type="entry name" value="Metal-dependent hydrolases"/>
    <property type="match status" value="1"/>
</dbReference>
<sequence>MADFVHLHNHSDFSLQDAAQSVQMLCDRVDDLGMDTIALTEHGNLFSMIPFYKAARKKGLKPILGCEIY</sequence>
<dbReference type="InterPro" id="IPR004013">
    <property type="entry name" value="PHP_dom"/>
</dbReference>
<evidence type="ECO:0000313" key="2">
    <source>
        <dbReference type="EMBL" id="SVD90896.1"/>
    </source>
</evidence>
<dbReference type="SUPFAM" id="SSF89550">
    <property type="entry name" value="PHP domain-like"/>
    <property type="match status" value="1"/>
</dbReference>
<organism evidence="2">
    <name type="scientific">marine metagenome</name>
    <dbReference type="NCBI Taxonomy" id="408172"/>
    <lineage>
        <taxon>unclassified sequences</taxon>
        <taxon>metagenomes</taxon>
        <taxon>ecological metagenomes</taxon>
    </lineage>
</organism>
<dbReference type="SMART" id="SM00481">
    <property type="entry name" value="POLIIIAc"/>
    <property type="match status" value="1"/>
</dbReference>
<protein>
    <recommendedName>
        <fullName evidence="1">Polymerase/histidinol phosphatase N-terminal domain-containing protein</fullName>
    </recommendedName>
</protein>
<name>A0A382Z5W5_9ZZZZ</name>
<dbReference type="GO" id="GO:0006260">
    <property type="term" value="P:DNA replication"/>
    <property type="evidence" value="ECO:0007669"/>
    <property type="project" value="InterPro"/>
</dbReference>